<accession>A0ABW6X5K3</accession>
<reference evidence="4 5" key="1">
    <citation type="submission" date="2024-10" db="EMBL/GenBank/DDBJ databases">
        <title>The Natural Products Discovery Center: Release of the First 8490 Sequenced Strains for Exploring Actinobacteria Biosynthetic Diversity.</title>
        <authorList>
            <person name="Kalkreuter E."/>
            <person name="Kautsar S.A."/>
            <person name="Yang D."/>
            <person name="Bader C.D."/>
            <person name="Teijaro C.N."/>
            <person name="Fluegel L."/>
            <person name="Davis C.M."/>
            <person name="Simpson J.R."/>
            <person name="Lauterbach L."/>
            <person name="Steele A.D."/>
            <person name="Gui C."/>
            <person name="Meng S."/>
            <person name="Li G."/>
            <person name="Viehrig K."/>
            <person name="Ye F."/>
            <person name="Su P."/>
            <person name="Kiefer A.F."/>
            <person name="Nichols A."/>
            <person name="Cepeda A.J."/>
            <person name="Yan W."/>
            <person name="Fan B."/>
            <person name="Jiang Y."/>
            <person name="Adhikari A."/>
            <person name="Zheng C.-J."/>
            <person name="Schuster L."/>
            <person name="Cowan T.M."/>
            <person name="Smanski M.J."/>
            <person name="Chevrette M.G."/>
            <person name="De Carvalho L.P.S."/>
            <person name="Shen B."/>
        </authorList>
    </citation>
    <scope>NUCLEOTIDE SEQUENCE [LARGE SCALE GENOMIC DNA]</scope>
    <source>
        <strain evidence="4 5">NPDC012540</strain>
    </source>
</reference>
<evidence type="ECO:0000259" key="3">
    <source>
        <dbReference type="PROSITE" id="PS51755"/>
    </source>
</evidence>
<dbReference type="Pfam" id="PF00486">
    <property type="entry name" value="Trans_reg_C"/>
    <property type="match status" value="1"/>
</dbReference>
<dbReference type="PROSITE" id="PS51755">
    <property type="entry name" value="OMPR_PHOB"/>
    <property type="match status" value="1"/>
</dbReference>
<dbReference type="Gene3D" id="1.10.10.10">
    <property type="entry name" value="Winged helix-like DNA-binding domain superfamily/Winged helix DNA-binding domain"/>
    <property type="match status" value="1"/>
</dbReference>
<dbReference type="InterPro" id="IPR001867">
    <property type="entry name" value="OmpR/PhoB-type_DNA-bd"/>
</dbReference>
<evidence type="ECO:0000313" key="5">
    <source>
        <dbReference type="Proteomes" id="UP001602322"/>
    </source>
</evidence>
<dbReference type="InterPro" id="IPR016032">
    <property type="entry name" value="Sig_transdc_resp-reg_C-effctor"/>
</dbReference>
<evidence type="ECO:0000313" key="4">
    <source>
        <dbReference type="EMBL" id="MFF5896580.1"/>
    </source>
</evidence>
<dbReference type="SMART" id="SM00862">
    <property type="entry name" value="Trans_reg_C"/>
    <property type="match status" value="1"/>
</dbReference>
<sequence>MPHTKRPHPSSAEEQVHVVRWPVEASKLEHFRHKGVLRLLVIENGATPPVSTDVREDWVRSPITREDFAARISALRARASSHDVPALDHDGLLRYGSRVVPVSPTEMYLLRPLVQRFGSLVARDELLTLLSTRGSTASRNALDLHVMRIRRRLLPLGLRVRTASRRGYLLEALG</sequence>
<proteinExistence type="predicted"/>
<feature type="domain" description="OmpR/PhoB-type" evidence="3">
    <location>
        <begin position="75"/>
        <end position="172"/>
    </location>
</feature>
<organism evidence="4 5">
    <name type="scientific">Streptomyces argenteolus</name>
    <dbReference type="NCBI Taxonomy" id="67274"/>
    <lineage>
        <taxon>Bacteria</taxon>
        <taxon>Bacillati</taxon>
        <taxon>Actinomycetota</taxon>
        <taxon>Actinomycetes</taxon>
        <taxon>Kitasatosporales</taxon>
        <taxon>Streptomycetaceae</taxon>
        <taxon>Streptomyces</taxon>
    </lineage>
</organism>
<evidence type="ECO:0000256" key="2">
    <source>
        <dbReference type="PROSITE-ProRule" id="PRU01091"/>
    </source>
</evidence>
<comment type="caution">
    <text evidence="4">The sequence shown here is derived from an EMBL/GenBank/DDBJ whole genome shotgun (WGS) entry which is preliminary data.</text>
</comment>
<protein>
    <submittedName>
        <fullName evidence="4">Winged helix-turn-helix domain-containing protein</fullName>
    </submittedName>
</protein>
<dbReference type="RefSeq" id="WP_387900810.1">
    <property type="nucleotide sequence ID" value="NZ_JBIBEG010000002.1"/>
</dbReference>
<gene>
    <name evidence="4" type="ORF">ACFY8O_11715</name>
</gene>
<dbReference type="Proteomes" id="UP001602322">
    <property type="component" value="Unassembled WGS sequence"/>
</dbReference>
<name>A0ABW6X5K3_9ACTN</name>
<keyword evidence="5" id="KW-1185">Reference proteome</keyword>
<dbReference type="InterPro" id="IPR036388">
    <property type="entry name" value="WH-like_DNA-bd_sf"/>
</dbReference>
<keyword evidence="1 2" id="KW-0238">DNA-binding</keyword>
<feature type="DNA-binding region" description="OmpR/PhoB-type" evidence="2">
    <location>
        <begin position="75"/>
        <end position="172"/>
    </location>
</feature>
<dbReference type="EMBL" id="JBIBEG010000002">
    <property type="protein sequence ID" value="MFF5896580.1"/>
    <property type="molecule type" value="Genomic_DNA"/>
</dbReference>
<evidence type="ECO:0000256" key="1">
    <source>
        <dbReference type="ARBA" id="ARBA00023125"/>
    </source>
</evidence>
<dbReference type="SUPFAM" id="SSF46894">
    <property type="entry name" value="C-terminal effector domain of the bipartite response regulators"/>
    <property type="match status" value="1"/>
</dbReference>